<feature type="domain" description="Phospholipid/glycerol acyltransferase" evidence="6">
    <location>
        <begin position="1"/>
        <end position="105"/>
    </location>
</feature>
<proteinExistence type="predicted"/>
<organism evidence="7 8">
    <name type="scientific">Hydrocarboniphaga effusa AP103</name>
    <dbReference type="NCBI Taxonomy" id="1172194"/>
    <lineage>
        <taxon>Bacteria</taxon>
        <taxon>Pseudomonadati</taxon>
        <taxon>Pseudomonadota</taxon>
        <taxon>Gammaproteobacteria</taxon>
        <taxon>Nevskiales</taxon>
        <taxon>Nevskiaceae</taxon>
        <taxon>Hydrocarboniphaga</taxon>
    </lineage>
</organism>
<dbReference type="Pfam" id="PF01553">
    <property type="entry name" value="Acyltransferase"/>
    <property type="match status" value="1"/>
</dbReference>
<evidence type="ECO:0000313" key="7">
    <source>
        <dbReference type="EMBL" id="EIT69231.1"/>
    </source>
</evidence>
<comment type="pathway">
    <text evidence="1">Lipid metabolism.</text>
</comment>
<gene>
    <name evidence="7" type="ORF">WQQ_28130</name>
</gene>
<dbReference type="GO" id="GO:0003841">
    <property type="term" value="F:1-acylglycerol-3-phosphate O-acyltransferase activity"/>
    <property type="evidence" value="ECO:0007669"/>
    <property type="project" value="TreeGrafter"/>
</dbReference>
<accession>I8HZX8</accession>
<keyword evidence="2" id="KW-0444">Lipid biosynthesis</keyword>
<evidence type="ECO:0000256" key="2">
    <source>
        <dbReference type="ARBA" id="ARBA00022516"/>
    </source>
</evidence>
<evidence type="ECO:0000259" key="6">
    <source>
        <dbReference type="SMART" id="SM00563"/>
    </source>
</evidence>
<evidence type="ECO:0000256" key="4">
    <source>
        <dbReference type="ARBA" id="ARBA00023098"/>
    </source>
</evidence>
<name>I8HZX8_9GAMM</name>
<keyword evidence="3" id="KW-0808">Transferase</keyword>
<keyword evidence="5" id="KW-0012">Acyltransferase</keyword>
<evidence type="ECO:0000313" key="8">
    <source>
        <dbReference type="Proteomes" id="UP000003704"/>
    </source>
</evidence>
<comment type="caution">
    <text evidence="7">The sequence shown here is derived from an EMBL/GenBank/DDBJ whole genome shotgun (WGS) entry which is preliminary data.</text>
</comment>
<dbReference type="InterPro" id="IPR002123">
    <property type="entry name" value="Plipid/glycerol_acylTrfase"/>
</dbReference>
<evidence type="ECO:0000256" key="5">
    <source>
        <dbReference type="ARBA" id="ARBA00023315"/>
    </source>
</evidence>
<dbReference type="GO" id="GO:0006654">
    <property type="term" value="P:phosphatidic acid biosynthetic process"/>
    <property type="evidence" value="ECO:0007669"/>
    <property type="project" value="TreeGrafter"/>
</dbReference>
<dbReference type="STRING" id="1172194.WQQ_28130"/>
<evidence type="ECO:0000256" key="1">
    <source>
        <dbReference type="ARBA" id="ARBA00005189"/>
    </source>
</evidence>
<sequence length="185" mass="19757">MSWLDICLIASCERTRFVSKSEVRHWPIVGSLATAAGTFYLKRGRGGSRPLITQLVPYLQGGGSLTLFPEGTTTTGESVLPFHSRLFAAAIESNRPVQPVAIRYGLAADGRNIAPYVGEDVLFDNIVELLRNPGLEADVFYLPAIPAGALERDGLAAATRTVIEKALLAPASAKPQVALGRRLAA</sequence>
<reference evidence="7 8" key="1">
    <citation type="journal article" date="2012" name="J. Bacteriol.">
        <title>Genome Sequence of n-Alkane-Degrading Hydrocarboniphaga effusa Strain AP103T (ATCC BAA-332T).</title>
        <authorList>
            <person name="Chang H.K."/>
            <person name="Zylstra G.J."/>
            <person name="Chae J.C."/>
        </authorList>
    </citation>
    <scope>NUCLEOTIDE SEQUENCE [LARGE SCALE GENOMIC DNA]</scope>
    <source>
        <strain evidence="7 8">AP103</strain>
    </source>
</reference>
<dbReference type="PATRIC" id="fig|1172194.4.peg.2723"/>
<evidence type="ECO:0000256" key="3">
    <source>
        <dbReference type="ARBA" id="ARBA00022679"/>
    </source>
</evidence>
<dbReference type="Proteomes" id="UP000003704">
    <property type="component" value="Unassembled WGS sequence"/>
</dbReference>
<keyword evidence="4" id="KW-0443">Lipid metabolism</keyword>
<dbReference type="AlphaFoldDB" id="I8HZX8"/>
<dbReference type="PANTHER" id="PTHR10434:SF64">
    <property type="entry name" value="1-ACYL-SN-GLYCEROL-3-PHOSPHATE ACYLTRANSFERASE-RELATED"/>
    <property type="match status" value="1"/>
</dbReference>
<dbReference type="EMBL" id="AKGD01000002">
    <property type="protein sequence ID" value="EIT69231.1"/>
    <property type="molecule type" value="Genomic_DNA"/>
</dbReference>
<protein>
    <recommendedName>
        <fullName evidence="6">Phospholipid/glycerol acyltransferase domain-containing protein</fullName>
    </recommendedName>
</protein>
<dbReference type="SMART" id="SM00563">
    <property type="entry name" value="PlsC"/>
    <property type="match status" value="1"/>
</dbReference>
<dbReference type="CDD" id="cd07989">
    <property type="entry name" value="LPLAT_AGPAT-like"/>
    <property type="match status" value="1"/>
</dbReference>
<dbReference type="PANTHER" id="PTHR10434">
    <property type="entry name" value="1-ACYL-SN-GLYCEROL-3-PHOSPHATE ACYLTRANSFERASE"/>
    <property type="match status" value="1"/>
</dbReference>
<keyword evidence="8" id="KW-1185">Reference proteome</keyword>
<dbReference type="SUPFAM" id="SSF69593">
    <property type="entry name" value="Glycerol-3-phosphate (1)-acyltransferase"/>
    <property type="match status" value="1"/>
</dbReference>